<dbReference type="Proteomes" id="UP000765509">
    <property type="component" value="Unassembled WGS sequence"/>
</dbReference>
<accession>A0A9Q3CIK4</accession>
<evidence type="ECO:0000313" key="3">
    <source>
        <dbReference type="Proteomes" id="UP000765509"/>
    </source>
</evidence>
<evidence type="ECO:0000256" key="1">
    <source>
        <dbReference type="SAM" id="MobiDB-lite"/>
    </source>
</evidence>
<feature type="region of interest" description="Disordered" evidence="1">
    <location>
        <begin position="1"/>
        <end position="42"/>
    </location>
</feature>
<gene>
    <name evidence="2" type="ORF">O181_022942</name>
</gene>
<organism evidence="2 3">
    <name type="scientific">Austropuccinia psidii MF-1</name>
    <dbReference type="NCBI Taxonomy" id="1389203"/>
    <lineage>
        <taxon>Eukaryota</taxon>
        <taxon>Fungi</taxon>
        <taxon>Dikarya</taxon>
        <taxon>Basidiomycota</taxon>
        <taxon>Pucciniomycotina</taxon>
        <taxon>Pucciniomycetes</taxon>
        <taxon>Pucciniales</taxon>
        <taxon>Sphaerophragmiaceae</taxon>
        <taxon>Austropuccinia</taxon>
    </lineage>
</organism>
<keyword evidence="3" id="KW-1185">Reference proteome</keyword>
<proteinExistence type="predicted"/>
<comment type="caution">
    <text evidence="2">The sequence shown here is derived from an EMBL/GenBank/DDBJ whole genome shotgun (WGS) entry which is preliminary data.</text>
</comment>
<evidence type="ECO:0000313" key="2">
    <source>
        <dbReference type="EMBL" id="MBW0483227.1"/>
    </source>
</evidence>
<protein>
    <submittedName>
        <fullName evidence="2">Uncharacterized protein</fullName>
    </submittedName>
</protein>
<sequence>MRPKGVKGEFHHSQGPGGSQTTSGPTSANFGPNLNNPKMAKWTPGPKLGKNHIFATFKPWPLATTTGHQLRSRKASPQLKGRPLLHQCTLYQRIQVWCRYGIIYHYAPFLLRNPMVIFSRPNYFFSIPVPNSITHFEGTFFQSFSLAIPGGYQKTI</sequence>
<dbReference type="AlphaFoldDB" id="A0A9Q3CIK4"/>
<dbReference type="EMBL" id="AVOT02007132">
    <property type="protein sequence ID" value="MBW0483227.1"/>
    <property type="molecule type" value="Genomic_DNA"/>
</dbReference>
<feature type="compositionally biased region" description="Basic and acidic residues" evidence="1">
    <location>
        <begin position="1"/>
        <end position="12"/>
    </location>
</feature>
<name>A0A9Q3CIK4_9BASI</name>
<reference evidence="2" key="1">
    <citation type="submission" date="2021-03" db="EMBL/GenBank/DDBJ databases">
        <title>Draft genome sequence of rust myrtle Austropuccinia psidii MF-1, a brazilian biotype.</title>
        <authorList>
            <person name="Quecine M.C."/>
            <person name="Pachon D.M.R."/>
            <person name="Bonatelli M.L."/>
            <person name="Correr F.H."/>
            <person name="Franceschini L.M."/>
            <person name="Leite T.F."/>
            <person name="Margarido G.R.A."/>
            <person name="Almeida C.A."/>
            <person name="Ferrarezi J.A."/>
            <person name="Labate C.A."/>
        </authorList>
    </citation>
    <scope>NUCLEOTIDE SEQUENCE</scope>
    <source>
        <strain evidence="2">MF-1</strain>
    </source>
</reference>